<dbReference type="CDD" id="cd06261">
    <property type="entry name" value="TM_PBP2"/>
    <property type="match status" value="1"/>
</dbReference>
<dbReference type="InterPro" id="IPR010065">
    <property type="entry name" value="AA_ABC_transptr_permease_3TM"/>
</dbReference>
<dbReference type="PANTHER" id="PTHR30614">
    <property type="entry name" value="MEMBRANE COMPONENT OF AMINO ACID ABC TRANSPORTER"/>
    <property type="match status" value="1"/>
</dbReference>
<dbReference type="AlphaFoldDB" id="A0A1E8EXE4"/>
<dbReference type="NCBIfam" id="TIGR01726">
    <property type="entry name" value="HEQRo_perm_3TM"/>
    <property type="match status" value="1"/>
</dbReference>
<dbReference type="GO" id="GO:0043190">
    <property type="term" value="C:ATP-binding cassette (ABC) transporter complex"/>
    <property type="evidence" value="ECO:0007669"/>
    <property type="project" value="InterPro"/>
</dbReference>
<evidence type="ECO:0000259" key="9">
    <source>
        <dbReference type="PROSITE" id="PS50928"/>
    </source>
</evidence>
<keyword evidence="6 8" id="KW-1133">Transmembrane helix</keyword>
<dbReference type="PATRIC" id="fig|1121290.3.peg.1673"/>
<comment type="similarity">
    <text evidence="8">Belongs to the binding-protein-dependent transport system permease family.</text>
</comment>
<comment type="subcellular location">
    <subcellularLocation>
        <location evidence="1 8">Cell membrane</location>
        <topology evidence="1 8">Multi-pass membrane protein</topology>
    </subcellularLocation>
</comment>
<keyword evidence="4 8" id="KW-0812">Transmembrane</keyword>
<reference evidence="10 11" key="1">
    <citation type="submission" date="2016-06" db="EMBL/GenBank/DDBJ databases">
        <title>Genome sequence of Clostridium acetireducens DSM 10703.</title>
        <authorList>
            <person name="Poehlein A."/>
            <person name="Fluechter S."/>
            <person name="Duerre P."/>
            <person name="Daniel R."/>
        </authorList>
    </citation>
    <scope>NUCLEOTIDE SEQUENCE [LARGE SCALE GENOMIC DNA]</scope>
    <source>
        <strain evidence="10 11">DSM 10703</strain>
    </source>
</reference>
<accession>A0A1E8EXE4</accession>
<dbReference type="GO" id="GO:0022857">
    <property type="term" value="F:transmembrane transporter activity"/>
    <property type="evidence" value="ECO:0007669"/>
    <property type="project" value="InterPro"/>
</dbReference>
<dbReference type="InterPro" id="IPR035906">
    <property type="entry name" value="MetI-like_sf"/>
</dbReference>
<evidence type="ECO:0000256" key="5">
    <source>
        <dbReference type="ARBA" id="ARBA00022970"/>
    </source>
</evidence>
<organism evidence="10 11">
    <name type="scientific">Clostridium acetireducens DSM 10703</name>
    <dbReference type="NCBI Taxonomy" id="1121290"/>
    <lineage>
        <taxon>Bacteria</taxon>
        <taxon>Bacillati</taxon>
        <taxon>Bacillota</taxon>
        <taxon>Clostridia</taxon>
        <taxon>Eubacteriales</taxon>
        <taxon>Clostridiaceae</taxon>
        <taxon>Clostridium</taxon>
    </lineage>
</organism>
<feature type="transmembrane region" description="Helical" evidence="8">
    <location>
        <begin position="20"/>
        <end position="39"/>
    </location>
</feature>
<evidence type="ECO:0000256" key="3">
    <source>
        <dbReference type="ARBA" id="ARBA00022475"/>
    </source>
</evidence>
<dbReference type="Pfam" id="PF00528">
    <property type="entry name" value="BPD_transp_1"/>
    <property type="match status" value="1"/>
</dbReference>
<protein>
    <submittedName>
        <fullName evidence="10">Arginine transport system permease protein ArtQ</fullName>
    </submittedName>
</protein>
<sequence>MSDYANITGFILKGGLITLKLYIVTAIFSIPLAVVFALGKISKFKSLKAVLSAYTWLFRGTPLLLQLFFTYFGLPVLGIRFQPFTAAALTFVLNYAAYLTETFRAGIQSIDKGQFEAAKVLGMTYPQTMIKVILPQAIRRVLPPTCNEGINLIKDTALVAVIGMQDLLRAAKEIVTRDFTITPFFIAAVIYLIITYGIVYVFEKLEDKYAFYE</sequence>
<dbReference type="PROSITE" id="PS50928">
    <property type="entry name" value="ABC_TM1"/>
    <property type="match status" value="1"/>
</dbReference>
<dbReference type="SUPFAM" id="SSF161098">
    <property type="entry name" value="MetI-like"/>
    <property type="match status" value="1"/>
</dbReference>
<dbReference type="Proteomes" id="UP000175744">
    <property type="component" value="Unassembled WGS sequence"/>
</dbReference>
<dbReference type="PANTHER" id="PTHR30614:SF0">
    <property type="entry name" value="L-CYSTINE TRANSPORT SYSTEM PERMEASE PROTEIN TCYL"/>
    <property type="match status" value="1"/>
</dbReference>
<dbReference type="EMBL" id="LZFO01000026">
    <property type="protein sequence ID" value="OFI05454.1"/>
    <property type="molecule type" value="Genomic_DNA"/>
</dbReference>
<evidence type="ECO:0000256" key="7">
    <source>
        <dbReference type="ARBA" id="ARBA00023136"/>
    </source>
</evidence>
<gene>
    <name evidence="10" type="primary">artQ</name>
    <name evidence="10" type="ORF">CLOACE_16830</name>
</gene>
<keyword evidence="7 8" id="KW-0472">Membrane</keyword>
<dbReference type="OrthoDB" id="9787841at2"/>
<dbReference type="RefSeq" id="WP_070110653.1">
    <property type="nucleotide sequence ID" value="NZ_LZFO01000026.1"/>
</dbReference>
<feature type="transmembrane region" description="Helical" evidence="8">
    <location>
        <begin position="51"/>
        <end position="74"/>
    </location>
</feature>
<dbReference type="InterPro" id="IPR000515">
    <property type="entry name" value="MetI-like"/>
</dbReference>
<evidence type="ECO:0000256" key="1">
    <source>
        <dbReference type="ARBA" id="ARBA00004651"/>
    </source>
</evidence>
<evidence type="ECO:0000313" key="11">
    <source>
        <dbReference type="Proteomes" id="UP000175744"/>
    </source>
</evidence>
<proteinExistence type="inferred from homology"/>
<feature type="domain" description="ABC transmembrane type-1" evidence="9">
    <location>
        <begin position="15"/>
        <end position="202"/>
    </location>
</feature>
<comment type="caution">
    <text evidence="10">The sequence shown here is derived from an EMBL/GenBank/DDBJ whole genome shotgun (WGS) entry which is preliminary data.</text>
</comment>
<evidence type="ECO:0000256" key="8">
    <source>
        <dbReference type="RuleBase" id="RU363032"/>
    </source>
</evidence>
<evidence type="ECO:0000256" key="4">
    <source>
        <dbReference type="ARBA" id="ARBA00022692"/>
    </source>
</evidence>
<dbReference type="FunFam" id="1.10.3720.10:FF:000006">
    <property type="entry name" value="Glutamate/aspartate ABC transporter, permease protein GltK"/>
    <property type="match status" value="1"/>
</dbReference>
<name>A0A1E8EXE4_9CLOT</name>
<keyword evidence="2 8" id="KW-0813">Transport</keyword>
<evidence type="ECO:0000256" key="6">
    <source>
        <dbReference type="ARBA" id="ARBA00022989"/>
    </source>
</evidence>
<evidence type="ECO:0000256" key="2">
    <source>
        <dbReference type="ARBA" id="ARBA00022448"/>
    </source>
</evidence>
<dbReference type="InterPro" id="IPR043429">
    <property type="entry name" value="ArtM/GltK/GlnP/TcyL/YhdX-like"/>
</dbReference>
<feature type="transmembrane region" description="Helical" evidence="8">
    <location>
        <begin position="179"/>
        <end position="202"/>
    </location>
</feature>
<dbReference type="Gene3D" id="1.10.3720.10">
    <property type="entry name" value="MetI-like"/>
    <property type="match status" value="1"/>
</dbReference>
<dbReference type="GO" id="GO:0006865">
    <property type="term" value="P:amino acid transport"/>
    <property type="evidence" value="ECO:0007669"/>
    <property type="project" value="UniProtKB-KW"/>
</dbReference>
<keyword evidence="3" id="KW-1003">Cell membrane</keyword>
<evidence type="ECO:0000313" key="10">
    <source>
        <dbReference type="EMBL" id="OFI05454.1"/>
    </source>
</evidence>
<keyword evidence="5" id="KW-0029">Amino-acid transport</keyword>
<keyword evidence="11" id="KW-1185">Reference proteome</keyword>
<feature type="transmembrane region" description="Helical" evidence="8">
    <location>
        <begin position="80"/>
        <end position="99"/>
    </location>
</feature>
<dbReference type="STRING" id="1121290.CLAOCE_16830"/>